<reference evidence="1 2" key="1">
    <citation type="submission" date="2015-11" db="EMBL/GenBank/DDBJ databases">
        <title>Genomic analysis of 38 Legionella species identifies large and diverse effector repertoires.</title>
        <authorList>
            <person name="Burstein D."/>
            <person name="Amaro F."/>
            <person name="Zusman T."/>
            <person name="Lifshitz Z."/>
            <person name="Cohen O."/>
            <person name="Gilbert J.A."/>
            <person name="Pupko T."/>
            <person name="Shuman H.A."/>
            <person name="Segal G."/>
        </authorList>
    </citation>
    <scope>NUCLEOTIDE SEQUENCE [LARGE SCALE GENOMIC DNA]</scope>
    <source>
        <strain evidence="1 2">Bercovier 4</strain>
    </source>
</reference>
<protein>
    <recommendedName>
        <fullName evidence="3">Nuclear transport factor 2 family protein</fullName>
    </recommendedName>
</protein>
<dbReference type="Proteomes" id="UP000054761">
    <property type="component" value="Unassembled WGS sequence"/>
</dbReference>
<dbReference type="InterPro" id="IPR032710">
    <property type="entry name" value="NTF2-like_dom_sf"/>
</dbReference>
<dbReference type="SUPFAM" id="SSF54427">
    <property type="entry name" value="NTF2-like"/>
    <property type="match status" value="1"/>
</dbReference>
<name>A0A0W0V6K2_9GAMM</name>
<evidence type="ECO:0008006" key="3">
    <source>
        <dbReference type="Google" id="ProtNLM"/>
    </source>
</evidence>
<organism evidence="1 2">
    <name type="scientific">Legionella israelensis</name>
    <dbReference type="NCBI Taxonomy" id="454"/>
    <lineage>
        <taxon>Bacteria</taxon>
        <taxon>Pseudomonadati</taxon>
        <taxon>Pseudomonadota</taxon>
        <taxon>Gammaproteobacteria</taxon>
        <taxon>Legionellales</taxon>
        <taxon>Legionellaceae</taxon>
        <taxon>Legionella</taxon>
    </lineage>
</organism>
<proteinExistence type="predicted"/>
<dbReference type="AlphaFoldDB" id="A0A0W0V6K2"/>
<comment type="caution">
    <text evidence="1">The sequence shown here is derived from an EMBL/GenBank/DDBJ whole genome shotgun (WGS) entry which is preliminary data.</text>
</comment>
<sequence length="110" mass="13146">MTKKYPEVCELFSKKIKADYQGVPRKNYSTICKGFQKIFQETDMTYQNQFKIHEVYQSNNLAAVRITWYLSVYKKGVHQYSIQEEGLDIFQKDDNNKWKIVNYIAYPVLN</sequence>
<evidence type="ECO:0000313" key="2">
    <source>
        <dbReference type="Proteomes" id="UP000054761"/>
    </source>
</evidence>
<accession>A0A0W0V6K2</accession>
<dbReference type="Gene3D" id="3.10.450.50">
    <property type="match status" value="1"/>
</dbReference>
<dbReference type="PATRIC" id="fig|454.4.peg.2491"/>
<evidence type="ECO:0000313" key="1">
    <source>
        <dbReference type="EMBL" id="KTD15747.1"/>
    </source>
</evidence>
<gene>
    <name evidence="1" type="ORF">Lisr_2275</name>
</gene>
<keyword evidence="2" id="KW-1185">Reference proteome</keyword>
<dbReference type="EMBL" id="LNYH01000143">
    <property type="protein sequence ID" value="KTD15747.1"/>
    <property type="molecule type" value="Genomic_DNA"/>
</dbReference>